<dbReference type="PROSITE" id="PS51257">
    <property type="entry name" value="PROKAR_LIPOPROTEIN"/>
    <property type="match status" value="1"/>
</dbReference>
<dbReference type="RefSeq" id="WP_092852190.1">
    <property type="nucleotide sequence ID" value="NZ_FOMI01000007.1"/>
</dbReference>
<dbReference type="PROSITE" id="PS00523">
    <property type="entry name" value="SULFATASE_1"/>
    <property type="match status" value="1"/>
</dbReference>
<dbReference type="InterPro" id="IPR024607">
    <property type="entry name" value="Sulfatase_CS"/>
</dbReference>
<dbReference type="SUPFAM" id="SSF53649">
    <property type="entry name" value="Alkaline phosphatase-like"/>
    <property type="match status" value="1"/>
</dbReference>
<dbReference type="PANTHER" id="PTHR43751:SF7">
    <property type="entry name" value="ARYLSULPHATASE A"/>
    <property type="match status" value="1"/>
</dbReference>
<accession>A0A1I1R2B6</accession>
<evidence type="ECO:0000313" key="5">
    <source>
        <dbReference type="Proteomes" id="UP000199439"/>
    </source>
</evidence>
<dbReference type="AlphaFoldDB" id="A0A1I1R2B6"/>
<feature type="domain" description="Sulfatase N-terminal" evidence="3">
    <location>
        <begin position="38"/>
        <end position="405"/>
    </location>
</feature>
<gene>
    <name evidence="4" type="ORF">SAMN04487987_10759</name>
</gene>
<name>A0A1I1R2B6_9FLAO</name>
<dbReference type="PROSITE" id="PS00149">
    <property type="entry name" value="SULFATASE_2"/>
    <property type="match status" value="1"/>
</dbReference>
<dbReference type="Pfam" id="PF00884">
    <property type="entry name" value="Sulfatase"/>
    <property type="match status" value="1"/>
</dbReference>
<evidence type="ECO:0000256" key="1">
    <source>
        <dbReference type="ARBA" id="ARBA00008779"/>
    </source>
</evidence>
<dbReference type="OrthoDB" id="9765065at2"/>
<dbReference type="Gene3D" id="3.40.720.10">
    <property type="entry name" value="Alkaline Phosphatase, subunit A"/>
    <property type="match status" value="1"/>
</dbReference>
<dbReference type="GO" id="GO:0016787">
    <property type="term" value="F:hydrolase activity"/>
    <property type="evidence" value="ECO:0007669"/>
    <property type="project" value="UniProtKB-KW"/>
</dbReference>
<dbReference type="InterPro" id="IPR017850">
    <property type="entry name" value="Alkaline_phosphatase_core_sf"/>
</dbReference>
<comment type="similarity">
    <text evidence="1">Belongs to the sulfatase family.</text>
</comment>
<keyword evidence="2" id="KW-0378">Hydrolase</keyword>
<dbReference type="CDD" id="cd16143">
    <property type="entry name" value="ARS_like"/>
    <property type="match status" value="1"/>
</dbReference>
<sequence length="509" mass="56760">MKTYSQYSLNIVSLVLLLLFSISCSKSQNKKQAVSKKPNVIIVYMDDLGYGDVGFNGGKIPTPNMDGLAKGGLVFKNGYSSSATCTPSRYALLTGLYPWRKKEAKILPGSAPLLIDVDQQTLPKIMHNAGYVTGIIGKWHLGLGNGSINWNEQITPGPNELGFETSYIMAATQDRVPTVYIENGYVENLDKNDPIEVSYKENFTGEPTALDHPEMLKMKWHHTHNNSIVNGIPRIGFMKGGNRAKWVDSTMSKTFLNKAQNFVKENKDKPFFMYYALQQPHVPRTPHPKFVGKSGMGPRGDVIVEADWTIGQLMKTLKNEKLLENTLIIFSSDNGPVLNDGYYDEAVEKNGHHSPWGPFRGGKYSLFQAGTHVPFVTYWKGKIKPGTSNALVSQLDLMASLSSLVQQKIPETDSENLLNTFLGKSNVGREEIIIEAMSRTALRKGDWVMIPPYKGPKVLKNQNIETGNSKEYQLYNLSEDASEQFNLAQSNSTKLNEMIEVYKIITGKD</sequence>
<dbReference type="STRING" id="870482.SAMN04487987_10759"/>
<protein>
    <submittedName>
        <fullName evidence="4">Arylsulfatase A</fullName>
    </submittedName>
</protein>
<dbReference type="EMBL" id="FOMI01000007">
    <property type="protein sequence ID" value="SFD24400.1"/>
    <property type="molecule type" value="Genomic_DNA"/>
</dbReference>
<dbReference type="Proteomes" id="UP000199439">
    <property type="component" value="Unassembled WGS sequence"/>
</dbReference>
<keyword evidence="5" id="KW-1185">Reference proteome</keyword>
<dbReference type="Gene3D" id="3.30.1120.10">
    <property type="match status" value="1"/>
</dbReference>
<evidence type="ECO:0000256" key="2">
    <source>
        <dbReference type="ARBA" id="ARBA00022801"/>
    </source>
</evidence>
<proteinExistence type="inferred from homology"/>
<dbReference type="InterPro" id="IPR000917">
    <property type="entry name" value="Sulfatase_N"/>
</dbReference>
<organism evidence="4 5">
    <name type="scientific">Algibacter pectinivorans</name>
    <dbReference type="NCBI Taxonomy" id="870482"/>
    <lineage>
        <taxon>Bacteria</taxon>
        <taxon>Pseudomonadati</taxon>
        <taxon>Bacteroidota</taxon>
        <taxon>Flavobacteriia</taxon>
        <taxon>Flavobacteriales</taxon>
        <taxon>Flavobacteriaceae</taxon>
        <taxon>Algibacter</taxon>
    </lineage>
</organism>
<dbReference type="InterPro" id="IPR052701">
    <property type="entry name" value="GAG_Ulvan_Degrading_Sulfatases"/>
</dbReference>
<dbReference type="PANTHER" id="PTHR43751">
    <property type="entry name" value="SULFATASE"/>
    <property type="match status" value="1"/>
</dbReference>
<evidence type="ECO:0000313" key="4">
    <source>
        <dbReference type="EMBL" id="SFD24400.1"/>
    </source>
</evidence>
<evidence type="ECO:0000259" key="3">
    <source>
        <dbReference type="Pfam" id="PF00884"/>
    </source>
</evidence>
<reference evidence="5" key="1">
    <citation type="submission" date="2016-10" db="EMBL/GenBank/DDBJ databases">
        <authorList>
            <person name="Varghese N."/>
            <person name="Submissions S."/>
        </authorList>
    </citation>
    <scope>NUCLEOTIDE SEQUENCE [LARGE SCALE GENOMIC DNA]</scope>
    <source>
        <strain evidence="5">DSM 25730</strain>
    </source>
</reference>